<dbReference type="PANTHER" id="PTHR43065:SF46">
    <property type="entry name" value="C4-DICARBOXYLATE TRANSPORT SENSOR PROTEIN DCTB"/>
    <property type="match status" value="1"/>
</dbReference>
<dbReference type="RefSeq" id="WP_155313959.1">
    <property type="nucleotide sequence ID" value="NZ_AP021879.1"/>
</dbReference>
<dbReference type="SUPFAM" id="SSF47384">
    <property type="entry name" value="Homodimeric domain of signal transducing histidine kinase"/>
    <property type="match status" value="1"/>
</dbReference>
<gene>
    <name evidence="11" type="ORF">DSCOOX_65390</name>
</gene>
<dbReference type="EMBL" id="AP021879">
    <property type="protein sequence ID" value="BBO93359.1"/>
    <property type="molecule type" value="Genomic_DNA"/>
</dbReference>
<proteinExistence type="predicted"/>
<dbReference type="CDD" id="cd00130">
    <property type="entry name" value="PAS"/>
    <property type="match status" value="1"/>
</dbReference>
<dbReference type="InterPro" id="IPR003661">
    <property type="entry name" value="HisK_dim/P_dom"/>
</dbReference>
<evidence type="ECO:0000313" key="12">
    <source>
        <dbReference type="Proteomes" id="UP000422108"/>
    </source>
</evidence>
<dbReference type="CDD" id="cd00082">
    <property type="entry name" value="HisKA"/>
    <property type="match status" value="1"/>
</dbReference>
<evidence type="ECO:0000259" key="10">
    <source>
        <dbReference type="PROSITE" id="PS50112"/>
    </source>
</evidence>
<evidence type="ECO:0000256" key="9">
    <source>
        <dbReference type="SAM" id="MobiDB-lite"/>
    </source>
</evidence>
<keyword evidence="12" id="KW-1185">Reference proteome</keyword>
<feature type="domain" description="PAS" evidence="10">
    <location>
        <begin position="61"/>
        <end position="109"/>
    </location>
</feature>
<dbReference type="AlphaFoldDB" id="A0A5K8ALD5"/>
<evidence type="ECO:0000256" key="2">
    <source>
        <dbReference type="ARBA" id="ARBA00012438"/>
    </source>
</evidence>
<dbReference type="InterPro" id="IPR035965">
    <property type="entry name" value="PAS-like_dom_sf"/>
</dbReference>
<dbReference type="SMART" id="SM00388">
    <property type="entry name" value="HisKA"/>
    <property type="match status" value="1"/>
</dbReference>
<accession>A0A5K8ALD5</accession>
<evidence type="ECO:0000256" key="6">
    <source>
        <dbReference type="ARBA" id="ARBA00022840"/>
    </source>
</evidence>
<feature type="region of interest" description="Disordered" evidence="9">
    <location>
        <begin position="229"/>
        <end position="252"/>
    </location>
</feature>
<dbReference type="GO" id="GO:0005524">
    <property type="term" value="F:ATP binding"/>
    <property type="evidence" value="ECO:0007669"/>
    <property type="project" value="UniProtKB-KW"/>
</dbReference>
<dbReference type="Proteomes" id="UP000422108">
    <property type="component" value="Chromosome"/>
</dbReference>
<evidence type="ECO:0000256" key="5">
    <source>
        <dbReference type="ARBA" id="ARBA00022777"/>
    </source>
</evidence>
<name>A0A5K8ALD5_9BACT</name>
<evidence type="ECO:0000256" key="8">
    <source>
        <dbReference type="SAM" id="Coils"/>
    </source>
</evidence>
<dbReference type="PROSITE" id="PS50112">
    <property type="entry name" value="PAS"/>
    <property type="match status" value="1"/>
</dbReference>
<dbReference type="SUPFAM" id="SSF55785">
    <property type="entry name" value="PYP-like sensor domain (PAS domain)"/>
    <property type="match status" value="1"/>
</dbReference>
<protein>
    <recommendedName>
        <fullName evidence="2">histidine kinase</fullName>
        <ecNumber evidence="2">2.7.13.3</ecNumber>
    </recommendedName>
</protein>
<keyword evidence="5" id="KW-0418">Kinase</keyword>
<reference evidence="11 12" key="1">
    <citation type="submission" date="2019-11" db="EMBL/GenBank/DDBJ databases">
        <title>Comparative genomics of hydrocarbon-degrading Desulfosarcina strains.</title>
        <authorList>
            <person name="Watanabe M."/>
            <person name="Kojima H."/>
            <person name="Fukui M."/>
        </authorList>
    </citation>
    <scope>NUCLEOTIDE SEQUENCE [LARGE SCALE GENOMIC DNA]</scope>
    <source>
        <strain evidence="12">oXyS1</strain>
    </source>
</reference>
<dbReference type="EC" id="2.7.13.3" evidence="2"/>
<keyword evidence="3" id="KW-0808">Transferase</keyword>
<evidence type="ECO:0000256" key="3">
    <source>
        <dbReference type="ARBA" id="ARBA00022679"/>
    </source>
</evidence>
<evidence type="ECO:0000256" key="7">
    <source>
        <dbReference type="ARBA" id="ARBA00023012"/>
    </source>
</evidence>
<keyword evidence="7" id="KW-0902">Two-component regulatory system</keyword>
<evidence type="ECO:0000256" key="4">
    <source>
        <dbReference type="ARBA" id="ARBA00022741"/>
    </source>
</evidence>
<dbReference type="PANTHER" id="PTHR43065">
    <property type="entry name" value="SENSOR HISTIDINE KINASE"/>
    <property type="match status" value="1"/>
</dbReference>
<dbReference type="Gene3D" id="3.30.450.20">
    <property type="entry name" value="PAS domain"/>
    <property type="match status" value="1"/>
</dbReference>
<dbReference type="Pfam" id="PF13426">
    <property type="entry name" value="PAS_9"/>
    <property type="match status" value="1"/>
</dbReference>
<feature type="coiled-coil region" evidence="8">
    <location>
        <begin position="8"/>
        <end position="49"/>
    </location>
</feature>
<dbReference type="Gene3D" id="1.10.287.130">
    <property type="match status" value="1"/>
</dbReference>
<dbReference type="InterPro" id="IPR000014">
    <property type="entry name" value="PAS"/>
</dbReference>
<dbReference type="GO" id="GO:0000155">
    <property type="term" value="F:phosphorelay sensor kinase activity"/>
    <property type="evidence" value="ECO:0007669"/>
    <property type="project" value="InterPro"/>
</dbReference>
<dbReference type="NCBIfam" id="TIGR00229">
    <property type="entry name" value="sensory_box"/>
    <property type="match status" value="1"/>
</dbReference>
<dbReference type="InterPro" id="IPR036097">
    <property type="entry name" value="HisK_dim/P_sf"/>
</dbReference>
<keyword evidence="8" id="KW-0175">Coiled coil</keyword>
<evidence type="ECO:0000313" key="11">
    <source>
        <dbReference type="EMBL" id="BBO93359.1"/>
    </source>
</evidence>
<comment type="catalytic activity">
    <reaction evidence="1">
        <text>ATP + protein L-histidine = ADP + protein N-phospho-L-histidine.</text>
        <dbReference type="EC" id="2.7.13.3"/>
    </reaction>
</comment>
<keyword evidence="6" id="KW-0067">ATP-binding</keyword>
<evidence type="ECO:0000256" key="1">
    <source>
        <dbReference type="ARBA" id="ARBA00000085"/>
    </source>
</evidence>
<organism evidence="11 12">
    <name type="scientific">Desulfosarcina ovata subsp. ovata</name>
    <dbReference type="NCBI Taxonomy" id="2752305"/>
    <lineage>
        <taxon>Bacteria</taxon>
        <taxon>Pseudomonadati</taxon>
        <taxon>Thermodesulfobacteriota</taxon>
        <taxon>Desulfobacteria</taxon>
        <taxon>Desulfobacterales</taxon>
        <taxon>Desulfosarcinaceae</taxon>
        <taxon>Desulfosarcina</taxon>
    </lineage>
</organism>
<keyword evidence="4" id="KW-0547">Nucleotide-binding</keyword>
<sequence length="252" mass="28000">MAVLESARVQLTATVQAQNAQLQESNRRLKKEMAERKAAEQALKESRDRYQLYSMASTEGILFHANGIAIEVNDALAKLCETPREQLIGMDILHHFVSPEDIESVKRKMAANDGYAYEITALTPSGRRFPAELRSWPGELSGHPCRVVSIRDIRQRKKTERKLIHSQKMEAIGTLASGIAHDFNNMLAGIQGNLEIIRHQLSDRSPHQKRLAIIGQIVERGAKLSGQLLGYARGGTDGNQPDRSESPSQGEP</sequence>